<dbReference type="AlphaFoldDB" id="A0A7G9GMX8"/>
<dbReference type="RefSeq" id="WP_117455166.1">
    <property type="nucleotide sequence ID" value="NZ_CP060636.1"/>
</dbReference>
<feature type="signal peptide" evidence="1">
    <location>
        <begin position="1"/>
        <end position="17"/>
    </location>
</feature>
<sequence>MKLNQHLIILCSCLLLAGCGSSQDSTPNTSKPSSNADNLSISNVKIQLEGTDFYLYQPTKEVLKDWEPEKPVENLHTGKYKALYFINKKNDQARISVRVYNKEIEDCSLEDTIITEIYTGVYSRSNETFHLPKDVKLNVSSEEDVCKAIGYPLIYTQEEKDPVFIYKTAFEDNKAETMTIEFKDHRLDGITLHATGTNRDQPEKSFDPKSLTGMDPVAFSLNKPISSSLSEGILELEGIKIQKNTPIKTLIDQGWTTDWLSQHLDSTTIPLTKDKEKYMIDVKGIVNDIKDLTKEHVITSIDFNETSNIILPENITLGAEISDVINHYGTPFYLSYTDDQEVYVKYQCDNDMIYHLSFDKNKKLVHGIVSY</sequence>
<gene>
    <name evidence="2" type="ORF">H9Q80_18265</name>
</gene>
<protein>
    <recommendedName>
        <fullName evidence="4">Lipoprotein</fullName>
    </recommendedName>
</protein>
<reference evidence="2 3" key="1">
    <citation type="submission" date="2020-08" db="EMBL/GenBank/DDBJ databases">
        <authorList>
            <person name="Liu C."/>
            <person name="Sun Q."/>
        </authorList>
    </citation>
    <scope>NUCLEOTIDE SEQUENCE [LARGE SCALE GENOMIC DNA]</scope>
    <source>
        <strain evidence="2 3">NSJ-61</strain>
    </source>
</reference>
<dbReference type="EMBL" id="CP060636">
    <property type="protein sequence ID" value="QNM12160.1"/>
    <property type="molecule type" value="Genomic_DNA"/>
</dbReference>
<evidence type="ECO:0000256" key="1">
    <source>
        <dbReference type="SAM" id="SignalP"/>
    </source>
</evidence>
<dbReference type="PROSITE" id="PS51257">
    <property type="entry name" value="PROKAR_LIPOPROTEIN"/>
    <property type="match status" value="1"/>
</dbReference>
<evidence type="ECO:0000313" key="2">
    <source>
        <dbReference type="EMBL" id="QNM12160.1"/>
    </source>
</evidence>
<keyword evidence="1" id="KW-0732">Signal</keyword>
<dbReference type="KEGG" id="ehn:H9Q80_18265"/>
<feature type="chain" id="PRO_5039592803" description="Lipoprotein" evidence="1">
    <location>
        <begin position="18"/>
        <end position="371"/>
    </location>
</feature>
<name>A0A7G9GMX8_9FIRM</name>
<evidence type="ECO:0008006" key="4">
    <source>
        <dbReference type="Google" id="ProtNLM"/>
    </source>
</evidence>
<evidence type="ECO:0000313" key="3">
    <source>
        <dbReference type="Proteomes" id="UP000515856"/>
    </source>
</evidence>
<accession>A0A7G9GMX8</accession>
<keyword evidence="3" id="KW-1185">Reference proteome</keyword>
<dbReference type="Proteomes" id="UP000515856">
    <property type="component" value="Chromosome"/>
</dbReference>
<organism evidence="2 3">
    <name type="scientific">[Eubacterium] hominis</name>
    <dbReference type="NCBI Taxonomy" id="2764325"/>
    <lineage>
        <taxon>Bacteria</taxon>
        <taxon>Bacillati</taxon>
        <taxon>Bacillota</taxon>
        <taxon>Erysipelotrichia</taxon>
        <taxon>Erysipelotrichales</taxon>
        <taxon>Erysipelotrichaceae</taxon>
        <taxon>Amedibacillus</taxon>
    </lineage>
</organism>
<proteinExistence type="predicted"/>